<gene>
    <name evidence="3" type="ORF">BLA29_014965</name>
</gene>
<name>A0A1Y3ARM1_EURMA</name>
<evidence type="ECO:0000256" key="1">
    <source>
        <dbReference type="ARBA" id="ARBA00023157"/>
    </source>
</evidence>
<dbReference type="InterPro" id="IPR000436">
    <property type="entry name" value="Sushi_SCR_CCP_dom"/>
</dbReference>
<dbReference type="AlphaFoldDB" id="A0A1Y3ARM1"/>
<evidence type="ECO:0000313" key="4">
    <source>
        <dbReference type="Proteomes" id="UP000194236"/>
    </source>
</evidence>
<feature type="domain" description="Sushi" evidence="2">
    <location>
        <begin position="6"/>
        <end position="63"/>
    </location>
</feature>
<evidence type="ECO:0000313" key="3">
    <source>
        <dbReference type="EMBL" id="OTF70263.1"/>
    </source>
</evidence>
<sequence>MVIGICSRPNIPPKARIRFVSSEKIKFAENETIYILCEENQFPHHVQKRKCRHGHWHGKQARC</sequence>
<comment type="caution">
    <text evidence="3">The sequence shown here is derived from an EMBL/GenBank/DDBJ whole genome shotgun (WGS) entry which is preliminary data.</text>
</comment>
<dbReference type="Proteomes" id="UP000194236">
    <property type="component" value="Unassembled WGS sequence"/>
</dbReference>
<dbReference type="InterPro" id="IPR035976">
    <property type="entry name" value="Sushi/SCR/CCP_sf"/>
</dbReference>
<dbReference type="CDD" id="cd00033">
    <property type="entry name" value="CCP"/>
    <property type="match status" value="1"/>
</dbReference>
<keyword evidence="1" id="KW-1015">Disulfide bond</keyword>
<dbReference type="SUPFAM" id="SSF57535">
    <property type="entry name" value="Complement control module/SCR domain"/>
    <property type="match status" value="1"/>
</dbReference>
<evidence type="ECO:0000259" key="2">
    <source>
        <dbReference type="SMART" id="SM00032"/>
    </source>
</evidence>
<dbReference type="SMART" id="SM00032">
    <property type="entry name" value="CCP"/>
    <property type="match status" value="1"/>
</dbReference>
<dbReference type="EMBL" id="MUJZ01066463">
    <property type="protein sequence ID" value="OTF70263.1"/>
    <property type="molecule type" value="Genomic_DNA"/>
</dbReference>
<keyword evidence="4" id="KW-1185">Reference proteome</keyword>
<dbReference type="OrthoDB" id="6505093at2759"/>
<feature type="non-terminal residue" evidence="3">
    <location>
        <position position="63"/>
    </location>
</feature>
<reference evidence="3 4" key="1">
    <citation type="submission" date="2017-03" db="EMBL/GenBank/DDBJ databases">
        <title>Genome Survey of Euroglyphus maynei.</title>
        <authorList>
            <person name="Arlian L.G."/>
            <person name="Morgan M.S."/>
            <person name="Rider S.D."/>
        </authorList>
    </citation>
    <scope>NUCLEOTIDE SEQUENCE [LARGE SCALE GENOMIC DNA]</scope>
    <source>
        <strain evidence="3">Arlian Lab</strain>
        <tissue evidence="3">Whole body</tissue>
    </source>
</reference>
<organism evidence="3 4">
    <name type="scientific">Euroglyphus maynei</name>
    <name type="common">Mayne's house dust mite</name>
    <dbReference type="NCBI Taxonomy" id="6958"/>
    <lineage>
        <taxon>Eukaryota</taxon>
        <taxon>Metazoa</taxon>
        <taxon>Ecdysozoa</taxon>
        <taxon>Arthropoda</taxon>
        <taxon>Chelicerata</taxon>
        <taxon>Arachnida</taxon>
        <taxon>Acari</taxon>
        <taxon>Acariformes</taxon>
        <taxon>Sarcoptiformes</taxon>
        <taxon>Astigmata</taxon>
        <taxon>Psoroptidia</taxon>
        <taxon>Analgoidea</taxon>
        <taxon>Pyroglyphidae</taxon>
        <taxon>Pyroglyphinae</taxon>
        <taxon>Euroglyphus</taxon>
    </lineage>
</organism>
<protein>
    <recommendedName>
        <fullName evidence="2">Sushi domain-containing protein</fullName>
    </recommendedName>
</protein>
<accession>A0A1Y3ARM1</accession>
<proteinExistence type="predicted"/>